<dbReference type="GO" id="GO:0006999">
    <property type="term" value="P:nuclear pore organization"/>
    <property type="evidence" value="ECO:0007669"/>
    <property type="project" value="TreeGrafter"/>
</dbReference>
<sequence length="403" mass="44943">MSFSKETDSTSNMVLISSSPSQFYLRILQVFLEMQLFSTFLLVWCLHLYTFQQDPQSIRPTGLFSKFFPLILLFQGSTFLLELSFNVSFISFFVYCAWEFVNHVYAIYSTIGCLDGSKTISSYSPDPVETLLSGLRDLAPEQQLSRLSAFQELAYLASTTDAQGVKIRNSIFNSHSKGGFIWTAILDECSLVIKDVTSRINYRSKADMDALKAVSDSLKAAEAPLGFQVDKEDKLIFGNSVECAGNGKPNAFDISATSSPLKKYDNPTSKKKSLPVLSVLSKFFLQQNADNVVVSFLRSQFSALVNPESSAYPSIRSKINLLSKTLNTYHEKFLASSVGVFFRVTVKRDAESRVLDPVNYGNAVIALAGLLSHAIEENRKNTITDNHISEVFNLLERPYQGLL</sequence>
<evidence type="ECO:0000256" key="10">
    <source>
        <dbReference type="ARBA" id="ARBA00023132"/>
    </source>
</evidence>
<comment type="subcellular location">
    <subcellularLocation>
        <location evidence="1">Nucleus membrane</location>
        <topology evidence="1">Multi-pass membrane protein</topology>
    </subcellularLocation>
    <subcellularLocation>
        <location evidence="2">Nucleus</location>
        <location evidence="2">Nuclear pore complex</location>
    </subcellularLocation>
</comment>
<keyword evidence="7" id="KW-0653">Protein transport</keyword>
<evidence type="ECO:0000256" key="6">
    <source>
        <dbReference type="ARBA" id="ARBA00022816"/>
    </source>
</evidence>
<keyword evidence="12" id="KW-0539">Nucleus</keyword>
<dbReference type="InterPro" id="IPR019049">
    <property type="entry name" value="Nucleoporin_prot_Ndc1/Nup"/>
</dbReference>
<keyword evidence="4" id="KW-0813">Transport</keyword>
<dbReference type="GeneID" id="8499223"/>
<keyword evidence="11 13" id="KW-0472">Membrane</keyword>
<evidence type="ECO:0000256" key="8">
    <source>
        <dbReference type="ARBA" id="ARBA00022989"/>
    </source>
</evidence>
<gene>
    <name evidence="14" type="ORF">CLUG_01586</name>
</gene>
<dbReference type="GO" id="GO:0070762">
    <property type="term" value="C:nuclear pore transmembrane ring"/>
    <property type="evidence" value="ECO:0007669"/>
    <property type="project" value="TreeGrafter"/>
</dbReference>
<dbReference type="EMBL" id="CH408077">
    <property type="protein sequence ID" value="EEQ37463.1"/>
    <property type="molecule type" value="Genomic_DNA"/>
</dbReference>
<dbReference type="FunCoup" id="C4Y054">
    <property type="interactions" value="131"/>
</dbReference>
<keyword evidence="8 13" id="KW-1133">Transmembrane helix</keyword>
<dbReference type="GO" id="GO:0031965">
    <property type="term" value="C:nuclear membrane"/>
    <property type="evidence" value="ECO:0007669"/>
    <property type="project" value="UniProtKB-SubCell"/>
</dbReference>
<dbReference type="PANTHER" id="PTHR13269:SF6">
    <property type="entry name" value="NUCLEOPORIN NDC1"/>
    <property type="match status" value="1"/>
</dbReference>
<dbReference type="KEGG" id="clu:CLUG_01586"/>
<dbReference type="GO" id="GO:0070631">
    <property type="term" value="P:spindle pole body localization"/>
    <property type="evidence" value="ECO:0007669"/>
    <property type="project" value="TreeGrafter"/>
</dbReference>
<proteinExistence type="inferred from homology"/>
<evidence type="ECO:0000313" key="14">
    <source>
        <dbReference type="EMBL" id="EEQ37463.1"/>
    </source>
</evidence>
<dbReference type="Pfam" id="PF09531">
    <property type="entry name" value="Ndc1_Nup"/>
    <property type="match status" value="1"/>
</dbReference>
<dbReference type="STRING" id="306902.C4Y054"/>
<dbReference type="VEuPathDB" id="FungiDB:CLUG_01586"/>
<evidence type="ECO:0000313" key="15">
    <source>
        <dbReference type="Proteomes" id="UP000007703"/>
    </source>
</evidence>
<evidence type="ECO:0000256" key="13">
    <source>
        <dbReference type="SAM" id="Phobius"/>
    </source>
</evidence>
<evidence type="ECO:0000256" key="5">
    <source>
        <dbReference type="ARBA" id="ARBA00022692"/>
    </source>
</evidence>
<dbReference type="GO" id="GO:0005816">
    <property type="term" value="C:spindle pole body"/>
    <property type="evidence" value="ECO:0007669"/>
    <property type="project" value="TreeGrafter"/>
</dbReference>
<evidence type="ECO:0008006" key="16">
    <source>
        <dbReference type="Google" id="ProtNLM"/>
    </source>
</evidence>
<dbReference type="OrthoDB" id="67850at2759"/>
<keyword evidence="9" id="KW-0811">Translocation</keyword>
<keyword evidence="5 13" id="KW-0812">Transmembrane</keyword>
<evidence type="ECO:0000256" key="9">
    <source>
        <dbReference type="ARBA" id="ARBA00023010"/>
    </source>
</evidence>
<evidence type="ECO:0000256" key="3">
    <source>
        <dbReference type="ARBA" id="ARBA00005760"/>
    </source>
</evidence>
<evidence type="ECO:0000256" key="7">
    <source>
        <dbReference type="ARBA" id="ARBA00022927"/>
    </source>
</evidence>
<evidence type="ECO:0000256" key="1">
    <source>
        <dbReference type="ARBA" id="ARBA00004232"/>
    </source>
</evidence>
<feature type="transmembrane region" description="Helical" evidence="13">
    <location>
        <begin position="67"/>
        <end position="95"/>
    </location>
</feature>
<dbReference type="GO" id="GO:0051028">
    <property type="term" value="P:mRNA transport"/>
    <property type="evidence" value="ECO:0007669"/>
    <property type="project" value="UniProtKB-KW"/>
</dbReference>
<organism evidence="14 15">
    <name type="scientific">Clavispora lusitaniae (strain ATCC 42720)</name>
    <name type="common">Yeast</name>
    <name type="synonym">Candida lusitaniae</name>
    <dbReference type="NCBI Taxonomy" id="306902"/>
    <lineage>
        <taxon>Eukaryota</taxon>
        <taxon>Fungi</taxon>
        <taxon>Dikarya</taxon>
        <taxon>Ascomycota</taxon>
        <taxon>Saccharomycotina</taxon>
        <taxon>Pichiomycetes</taxon>
        <taxon>Metschnikowiaceae</taxon>
        <taxon>Clavispora</taxon>
    </lineage>
</organism>
<dbReference type="GO" id="GO:0106166">
    <property type="term" value="F:spindle pole body-nuclear membrane anchor activity"/>
    <property type="evidence" value="ECO:0007669"/>
    <property type="project" value="TreeGrafter"/>
</dbReference>
<evidence type="ECO:0000256" key="11">
    <source>
        <dbReference type="ARBA" id="ARBA00023136"/>
    </source>
</evidence>
<evidence type="ECO:0000256" key="4">
    <source>
        <dbReference type="ARBA" id="ARBA00022448"/>
    </source>
</evidence>
<dbReference type="PANTHER" id="PTHR13269">
    <property type="entry name" value="NUCLEOPORIN NDC1"/>
    <property type="match status" value="1"/>
</dbReference>
<dbReference type="Proteomes" id="UP000007703">
    <property type="component" value="Unassembled WGS sequence"/>
</dbReference>
<dbReference type="GO" id="GO:0015031">
    <property type="term" value="P:protein transport"/>
    <property type="evidence" value="ECO:0007669"/>
    <property type="project" value="UniProtKB-KW"/>
</dbReference>
<name>C4Y054_CLAL4</name>
<comment type="similarity">
    <text evidence="3">Belongs to the NDC1 family.</text>
</comment>
<feature type="transmembrane region" description="Helical" evidence="13">
    <location>
        <begin position="23"/>
        <end position="46"/>
    </location>
</feature>
<keyword evidence="6" id="KW-0509">mRNA transport</keyword>
<dbReference type="HOGENOM" id="CLU_683350_0_0_1"/>
<dbReference type="OMA" id="NDVCNIL"/>
<protein>
    <recommendedName>
        <fullName evidence="16">Nucleoporin</fullName>
    </recommendedName>
</protein>
<dbReference type="AlphaFoldDB" id="C4Y054"/>
<reference evidence="14 15" key="1">
    <citation type="journal article" date="2009" name="Nature">
        <title>Evolution of pathogenicity and sexual reproduction in eight Candida genomes.</title>
        <authorList>
            <person name="Butler G."/>
            <person name="Rasmussen M.D."/>
            <person name="Lin M.F."/>
            <person name="Santos M.A."/>
            <person name="Sakthikumar S."/>
            <person name="Munro C.A."/>
            <person name="Rheinbay E."/>
            <person name="Grabherr M."/>
            <person name="Forche A."/>
            <person name="Reedy J.L."/>
            <person name="Agrafioti I."/>
            <person name="Arnaud M.B."/>
            <person name="Bates S."/>
            <person name="Brown A.J."/>
            <person name="Brunke S."/>
            <person name="Costanzo M.C."/>
            <person name="Fitzpatrick D.A."/>
            <person name="de Groot P.W."/>
            <person name="Harris D."/>
            <person name="Hoyer L.L."/>
            <person name="Hube B."/>
            <person name="Klis F.M."/>
            <person name="Kodira C."/>
            <person name="Lennard N."/>
            <person name="Logue M.E."/>
            <person name="Martin R."/>
            <person name="Neiman A.M."/>
            <person name="Nikolaou E."/>
            <person name="Quail M.A."/>
            <person name="Quinn J."/>
            <person name="Santos M.C."/>
            <person name="Schmitzberger F.F."/>
            <person name="Sherlock G."/>
            <person name="Shah P."/>
            <person name="Silverstein K.A."/>
            <person name="Skrzypek M.S."/>
            <person name="Soll D."/>
            <person name="Staggs R."/>
            <person name="Stansfield I."/>
            <person name="Stumpf M.P."/>
            <person name="Sudbery P.E."/>
            <person name="Srikantha T."/>
            <person name="Zeng Q."/>
            <person name="Berman J."/>
            <person name="Berriman M."/>
            <person name="Heitman J."/>
            <person name="Gow N.A."/>
            <person name="Lorenz M.C."/>
            <person name="Birren B.W."/>
            <person name="Kellis M."/>
            <person name="Cuomo C.A."/>
        </authorList>
    </citation>
    <scope>NUCLEOTIDE SEQUENCE [LARGE SCALE GENOMIC DNA]</scope>
    <source>
        <strain evidence="14 15">ATCC 42720</strain>
    </source>
</reference>
<accession>C4Y054</accession>
<evidence type="ECO:0000256" key="2">
    <source>
        <dbReference type="ARBA" id="ARBA00004567"/>
    </source>
</evidence>
<keyword evidence="10" id="KW-0906">Nuclear pore complex</keyword>
<dbReference type="InParanoid" id="C4Y054"/>
<evidence type="ECO:0000256" key="12">
    <source>
        <dbReference type="ARBA" id="ARBA00023242"/>
    </source>
</evidence>